<dbReference type="EMBL" id="JAQQWP010000013">
    <property type="protein sequence ID" value="KAK8092579.1"/>
    <property type="molecule type" value="Genomic_DNA"/>
</dbReference>
<comment type="caution">
    <text evidence="1">The sequence shown here is derived from an EMBL/GenBank/DDBJ whole genome shotgun (WGS) entry which is preliminary data.</text>
</comment>
<name>A0AAW0QDW2_9PEZI</name>
<protein>
    <recommendedName>
        <fullName evidence="3">Cytochrome P450</fullName>
    </recommendedName>
</protein>
<accession>A0AAW0QDW2</accession>
<reference evidence="1 2" key="1">
    <citation type="submission" date="2023-01" db="EMBL/GenBank/DDBJ databases">
        <title>Analysis of 21 Apiospora genomes using comparative genomics revels a genus with tremendous synthesis potential of carbohydrate active enzymes and secondary metabolites.</title>
        <authorList>
            <person name="Sorensen T."/>
        </authorList>
    </citation>
    <scope>NUCLEOTIDE SEQUENCE [LARGE SCALE GENOMIC DNA]</scope>
    <source>
        <strain evidence="1 2">CBS 117206</strain>
    </source>
</reference>
<organism evidence="1 2">
    <name type="scientific">Apiospora kogelbergensis</name>
    <dbReference type="NCBI Taxonomy" id="1337665"/>
    <lineage>
        <taxon>Eukaryota</taxon>
        <taxon>Fungi</taxon>
        <taxon>Dikarya</taxon>
        <taxon>Ascomycota</taxon>
        <taxon>Pezizomycotina</taxon>
        <taxon>Sordariomycetes</taxon>
        <taxon>Xylariomycetidae</taxon>
        <taxon>Amphisphaeriales</taxon>
        <taxon>Apiosporaceae</taxon>
        <taxon>Apiospora</taxon>
    </lineage>
</organism>
<evidence type="ECO:0000313" key="2">
    <source>
        <dbReference type="Proteomes" id="UP001392437"/>
    </source>
</evidence>
<sequence>MIAIVGHEHHRLRRGMLNSFLSKRSVLALASVLHEKEARLRARLEQAHADDAVVRLDIAYAALTADYIYIEN</sequence>
<evidence type="ECO:0000313" key="1">
    <source>
        <dbReference type="EMBL" id="KAK8092579.1"/>
    </source>
</evidence>
<dbReference type="Proteomes" id="UP001392437">
    <property type="component" value="Unassembled WGS sequence"/>
</dbReference>
<evidence type="ECO:0008006" key="3">
    <source>
        <dbReference type="Google" id="ProtNLM"/>
    </source>
</evidence>
<keyword evidence="2" id="KW-1185">Reference proteome</keyword>
<dbReference type="AlphaFoldDB" id="A0AAW0QDW2"/>
<gene>
    <name evidence="1" type="ORF">PG999_014778</name>
</gene>
<proteinExistence type="predicted"/>